<dbReference type="EMBL" id="JXJT01000005">
    <property type="protein sequence ID" value="PCS04077.1"/>
    <property type="molecule type" value="Genomic_DNA"/>
</dbReference>
<evidence type="ECO:0000313" key="2">
    <source>
        <dbReference type="Proteomes" id="UP000218979"/>
    </source>
</evidence>
<protein>
    <recommendedName>
        <fullName evidence="3">Porphobilinogen synthase</fullName>
    </recommendedName>
</protein>
<organism evidence="1 2">
    <name type="scientific">Pseudolactococcus chungangensis CAU 28 = DSM 22330</name>
    <dbReference type="NCBI Taxonomy" id="1122154"/>
    <lineage>
        <taxon>Bacteria</taxon>
        <taxon>Bacillati</taxon>
        <taxon>Bacillota</taxon>
        <taxon>Bacilli</taxon>
        <taxon>Lactobacillales</taxon>
        <taxon>Streptococcaceae</taxon>
        <taxon>Pseudolactococcus</taxon>
    </lineage>
</organism>
<evidence type="ECO:0008006" key="3">
    <source>
        <dbReference type="Google" id="ProtNLM"/>
    </source>
</evidence>
<evidence type="ECO:0000313" key="1">
    <source>
        <dbReference type="EMBL" id="PCS04077.1"/>
    </source>
</evidence>
<comment type="caution">
    <text evidence="1">The sequence shown here is derived from an EMBL/GenBank/DDBJ whole genome shotgun (WGS) entry which is preliminary data.</text>
</comment>
<dbReference type="RefSeq" id="WP_179295322.1">
    <property type="nucleotide sequence ID" value="NZ_JXJT01000005.1"/>
</dbReference>
<reference evidence="1 2" key="1">
    <citation type="submission" date="2014-12" db="EMBL/GenBank/DDBJ databases">
        <title>Draft genome sequences of 10 type strains of Lactococcus.</title>
        <authorList>
            <person name="Sun Z."/>
            <person name="Zhong Z."/>
            <person name="Liu W."/>
            <person name="Zhang W."/>
            <person name="Zhang H."/>
        </authorList>
    </citation>
    <scope>NUCLEOTIDE SEQUENCE [LARGE SCALE GENOMIC DNA]</scope>
    <source>
        <strain evidence="1 2">DSM 22330</strain>
    </source>
</reference>
<name>A0ABX4I7W8_9LACT</name>
<accession>A0ABX4I7W8</accession>
<gene>
    <name evidence="1" type="ORF">RR45_GL001668</name>
</gene>
<dbReference type="Proteomes" id="UP000218979">
    <property type="component" value="Unassembled WGS sequence"/>
</dbReference>
<proteinExistence type="predicted"/>
<keyword evidence="2" id="KW-1185">Reference proteome</keyword>
<sequence>MEKRIWHTRQKIPRTQKVAQTELSEKIVNALSAHTTSDMLFPTFMTD</sequence>